<evidence type="ECO:0000259" key="4">
    <source>
        <dbReference type="Pfam" id="PF00932"/>
    </source>
</evidence>
<dbReference type="Proteomes" id="UP000297647">
    <property type="component" value="Unassembled WGS sequence"/>
</dbReference>
<feature type="chain" id="PRO_5021266984" evidence="3">
    <location>
        <begin position="22"/>
        <end position="833"/>
    </location>
</feature>
<protein>
    <submittedName>
        <fullName evidence="5">Lamin tail domain-containing protein</fullName>
    </submittedName>
</protein>
<dbReference type="OrthoDB" id="9758406at2"/>
<dbReference type="Gene3D" id="2.60.40.1220">
    <property type="match status" value="1"/>
</dbReference>
<sequence length="833" mass="93791">MKLFNFIVFLFCVSLAKVAWTQTAKQDFESSFEIQSYPSPFLSGWYGNEVRATSSRIWQTNGSGINRSKALAVQPISTFDGELTIRLNPAEYSETRIRFWARSARNGAGNRPAVVSYSFSNKLDGDFSEEIPLASDDEFANEDQDFRLFQIEFPQDLKFEEEVFLRISIRYGPGSGSCARWFMDDFEFGDWEEDRQSPEVISVRGYSKNQLELSFSEPLDPIFSQIQLNYDLEGFEPSEASLKQDSLVILSFPQGLEEGRNYQLAIRQIPDLAGNFLMETTFNFVFQDPTDIAFKDLVINELMPAPRDENDLPNVEYLELYHQGEKDFRLGGLILANSRTQTELPDYWLSSGEFLILAPESGADLLLEYGNILAVDNWPTLLNSGDEVSLMNSEGELIDQISYSTASWGGSEFSGGGYSLEVVNPNLLCNQATFLKPSINPKRGTPGMENSVLDLSPDEEAPQISGYFFLDERQLVVEFSETIQTRFEADFLEFNPFLELDSVWIKANSLFIKIKDEFPENQSIELRLSSISDCSGNNISPQVFEIVRPKIAEKGEVFLNELLFNPISGSPKFVELVNATDLYLEVGAWSLANLDDQGAVNQNRKLSDASLVMPPRSFLAITTDPARLKLDYPKSSQGLFHQISSLPSFPISGGTVVLLDVFDQKVEEFTYSEDLHHPLLRNPKGVSLERVSVDSPADFSGNWHSASGTEEYATPGRENSQQIPDEFSGELIQIDPEIFDPEGSNGNTFTTIRYQVDQAGWVGTFRIYDIAGRLIQVLAQNEILGREGLYTWTGVDSQGKRLRPGYYILLVELFDLEGRIQTIKKTIVIAERI</sequence>
<dbReference type="EMBL" id="SPSB01000004">
    <property type="protein sequence ID" value="TFV93491.1"/>
    <property type="molecule type" value="Genomic_DNA"/>
</dbReference>
<keyword evidence="1 3" id="KW-0732">Signal</keyword>
<feature type="domain" description="LTD" evidence="4">
    <location>
        <begin position="294"/>
        <end position="404"/>
    </location>
</feature>
<reference evidence="5 6" key="1">
    <citation type="submission" date="2019-03" db="EMBL/GenBank/DDBJ databases">
        <title>Algoriphagus sp. nov, a new strain isolated from root system soil of mangrove plant Kandelia.</title>
        <authorList>
            <person name="Yin Q."/>
            <person name="Wang K."/>
            <person name="Song Z."/>
        </authorList>
    </citation>
    <scope>NUCLEOTIDE SEQUENCE [LARGE SCALE GENOMIC DNA]</scope>
    <source>
        <strain evidence="5 6">XY-J91</strain>
    </source>
</reference>
<gene>
    <name evidence="5" type="ORF">E4S40_14680</name>
</gene>
<name>A0A4Y9QLC0_9BACT</name>
<organism evidence="5 6">
    <name type="scientific">Algoriphagus kandeliae</name>
    <dbReference type="NCBI Taxonomy" id="2562278"/>
    <lineage>
        <taxon>Bacteria</taxon>
        <taxon>Pseudomonadati</taxon>
        <taxon>Bacteroidota</taxon>
        <taxon>Cytophagia</taxon>
        <taxon>Cytophagales</taxon>
        <taxon>Cyclobacteriaceae</taxon>
        <taxon>Algoriphagus</taxon>
    </lineage>
</organism>
<evidence type="ECO:0000313" key="6">
    <source>
        <dbReference type="Proteomes" id="UP000297647"/>
    </source>
</evidence>
<dbReference type="SUPFAM" id="SSF74853">
    <property type="entry name" value="Lamin A/C globular tail domain"/>
    <property type="match status" value="1"/>
</dbReference>
<dbReference type="InterPro" id="IPR014755">
    <property type="entry name" value="Cu-Rt/internalin_Ig-like"/>
</dbReference>
<dbReference type="RefSeq" id="WP_135075751.1">
    <property type="nucleotide sequence ID" value="NZ_SPSB01000004.1"/>
</dbReference>
<keyword evidence="6" id="KW-1185">Reference proteome</keyword>
<dbReference type="InterPro" id="IPR036415">
    <property type="entry name" value="Lamin_tail_dom_sf"/>
</dbReference>
<dbReference type="Gene3D" id="2.60.40.4070">
    <property type="match status" value="1"/>
</dbReference>
<evidence type="ECO:0000256" key="1">
    <source>
        <dbReference type="ARBA" id="ARBA00022729"/>
    </source>
</evidence>
<evidence type="ECO:0000256" key="3">
    <source>
        <dbReference type="SAM" id="SignalP"/>
    </source>
</evidence>
<feature type="region of interest" description="Disordered" evidence="2">
    <location>
        <begin position="702"/>
        <end position="722"/>
    </location>
</feature>
<feature type="signal peptide" evidence="3">
    <location>
        <begin position="1"/>
        <end position="21"/>
    </location>
</feature>
<dbReference type="InterPro" id="IPR001322">
    <property type="entry name" value="Lamin_tail_dom"/>
</dbReference>
<evidence type="ECO:0000256" key="2">
    <source>
        <dbReference type="SAM" id="MobiDB-lite"/>
    </source>
</evidence>
<dbReference type="Pfam" id="PF00932">
    <property type="entry name" value="LTD"/>
    <property type="match status" value="1"/>
</dbReference>
<comment type="caution">
    <text evidence="5">The sequence shown here is derived from an EMBL/GenBank/DDBJ whole genome shotgun (WGS) entry which is preliminary data.</text>
</comment>
<accession>A0A4Y9QLC0</accession>
<proteinExistence type="predicted"/>
<evidence type="ECO:0000313" key="5">
    <source>
        <dbReference type="EMBL" id="TFV93491.1"/>
    </source>
</evidence>
<dbReference type="AlphaFoldDB" id="A0A4Y9QLC0"/>